<proteinExistence type="predicted"/>
<dbReference type="Pfam" id="PF13673">
    <property type="entry name" value="Acetyltransf_10"/>
    <property type="match status" value="1"/>
</dbReference>
<dbReference type="OrthoDB" id="30840at2759"/>
<dbReference type="InterPro" id="IPR051635">
    <property type="entry name" value="SNAT-like"/>
</dbReference>
<evidence type="ECO:0000256" key="2">
    <source>
        <dbReference type="ARBA" id="ARBA00022658"/>
    </source>
</evidence>
<evidence type="ECO:0000313" key="7">
    <source>
        <dbReference type="EMBL" id="KAF9524930.1"/>
    </source>
</evidence>
<organism evidence="7 8">
    <name type="scientific">Crepidotus variabilis</name>
    <dbReference type="NCBI Taxonomy" id="179855"/>
    <lineage>
        <taxon>Eukaryota</taxon>
        <taxon>Fungi</taxon>
        <taxon>Dikarya</taxon>
        <taxon>Basidiomycota</taxon>
        <taxon>Agaricomycotina</taxon>
        <taxon>Agaricomycetes</taxon>
        <taxon>Agaricomycetidae</taxon>
        <taxon>Agaricales</taxon>
        <taxon>Agaricineae</taxon>
        <taxon>Crepidotaceae</taxon>
        <taxon>Crepidotus</taxon>
    </lineage>
</organism>
<dbReference type="SUPFAM" id="SSF55729">
    <property type="entry name" value="Acyl-CoA N-acyltransferases (Nat)"/>
    <property type="match status" value="1"/>
</dbReference>
<evidence type="ECO:0000256" key="4">
    <source>
        <dbReference type="ARBA" id="ARBA00022927"/>
    </source>
</evidence>
<dbReference type="CDD" id="cd04301">
    <property type="entry name" value="NAT_SF"/>
    <property type="match status" value="1"/>
</dbReference>
<dbReference type="SUPFAM" id="SSF51316">
    <property type="entry name" value="Mss4-like"/>
    <property type="match status" value="1"/>
</dbReference>
<dbReference type="Pfam" id="PF04421">
    <property type="entry name" value="Mss4"/>
    <property type="match status" value="1"/>
</dbReference>
<gene>
    <name evidence="7" type="ORF">CPB83DRAFT_860478</name>
</gene>
<dbReference type="InterPro" id="IPR007515">
    <property type="entry name" value="Mss4"/>
</dbReference>
<evidence type="ECO:0000256" key="1">
    <source>
        <dbReference type="ARBA" id="ARBA00022448"/>
    </source>
</evidence>
<dbReference type="GO" id="GO:0004059">
    <property type="term" value="F:aralkylamine N-acetyltransferase activity"/>
    <property type="evidence" value="ECO:0007669"/>
    <property type="project" value="TreeGrafter"/>
</dbReference>
<evidence type="ECO:0000259" key="6">
    <source>
        <dbReference type="PROSITE" id="PS51186"/>
    </source>
</evidence>
<dbReference type="PROSITE" id="PS51796">
    <property type="entry name" value="MSS4"/>
    <property type="match status" value="1"/>
</dbReference>
<dbReference type="GO" id="GO:0005085">
    <property type="term" value="F:guanyl-nucleotide exchange factor activity"/>
    <property type="evidence" value="ECO:0007669"/>
    <property type="project" value="UniProtKB-KW"/>
</dbReference>
<reference evidence="7" key="1">
    <citation type="submission" date="2020-11" db="EMBL/GenBank/DDBJ databases">
        <authorList>
            <consortium name="DOE Joint Genome Institute"/>
            <person name="Ahrendt S."/>
            <person name="Riley R."/>
            <person name="Andreopoulos W."/>
            <person name="Labutti K."/>
            <person name="Pangilinan J."/>
            <person name="Ruiz-Duenas F.J."/>
            <person name="Barrasa J.M."/>
            <person name="Sanchez-Garcia M."/>
            <person name="Camarero S."/>
            <person name="Miyauchi S."/>
            <person name="Serrano A."/>
            <person name="Linde D."/>
            <person name="Babiker R."/>
            <person name="Drula E."/>
            <person name="Ayuso-Fernandez I."/>
            <person name="Pacheco R."/>
            <person name="Padilla G."/>
            <person name="Ferreira P."/>
            <person name="Barriuso J."/>
            <person name="Kellner H."/>
            <person name="Castanera R."/>
            <person name="Alfaro M."/>
            <person name="Ramirez L."/>
            <person name="Pisabarro A.G."/>
            <person name="Kuo A."/>
            <person name="Tritt A."/>
            <person name="Lipzen A."/>
            <person name="He G."/>
            <person name="Yan M."/>
            <person name="Ng V."/>
            <person name="Cullen D."/>
            <person name="Martin F."/>
            <person name="Rosso M.-N."/>
            <person name="Henrissat B."/>
            <person name="Hibbett D."/>
            <person name="Martinez A.T."/>
            <person name="Grigoriev I.V."/>
        </authorList>
    </citation>
    <scope>NUCLEOTIDE SEQUENCE</scope>
    <source>
        <strain evidence="7">CBS 506.95</strain>
    </source>
</reference>
<evidence type="ECO:0000313" key="8">
    <source>
        <dbReference type="Proteomes" id="UP000807306"/>
    </source>
</evidence>
<dbReference type="AlphaFoldDB" id="A0A9P6JLP2"/>
<dbReference type="Proteomes" id="UP000807306">
    <property type="component" value="Unassembled WGS sequence"/>
</dbReference>
<dbReference type="PROSITE" id="PS51186">
    <property type="entry name" value="GNAT"/>
    <property type="match status" value="1"/>
</dbReference>
<keyword evidence="4" id="KW-0653">Protein transport</keyword>
<keyword evidence="5" id="KW-0012">Acyltransferase</keyword>
<dbReference type="Gene3D" id="2.170.150.10">
    <property type="entry name" value="Metal Binding Protein, Guanine Nucleotide Exchange Factor, Chain A"/>
    <property type="match status" value="1"/>
</dbReference>
<evidence type="ECO:0000256" key="3">
    <source>
        <dbReference type="ARBA" id="ARBA00022679"/>
    </source>
</evidence>
<dbReference type="GO" id="GO:0007264">
    <property type="term" value="P:small GTPase-mediated signal transduction"/>
    <property type="evidence" value="ECO:0007669"/>
    <property type="project" value="InterPro"/>
</dbReference>
<evidence type="ECO:0000256" key="5">
    <source>
        <dbReference type="ARBA" id="ARBA00023315"/>
    </source>
</evidence>
<dbReference type="EMBL" id="MU157891">
    <property type="protein sequence ID" value="KAF9524930.1"/>
    <property type="molecule type" value="Genomic_DNA"/>
</dbReference>
<keyword evidence="8" id="KW-1185">Reference proteome</keyword>
<dbReference type="PANTHER" id="PTHR10908">
    <property type="entry name" value="SEROTONIN N-ACETYLTRANSFERASE"/>
    <property type="match status" value="1"/>
</dbReference>
<dbReference type="Gene3D" id="3.40.630.30">
    <property type="match status" value="1"/>
</dbReference>
<comment type="caution">
    <text evidence="7">The sequence shown here is derived from an EMBL/GenBank/DDBJ whole genome shotgun (WGS) entry which is preliminary data.</text>
</comment>
<accession>A0A9P6JLP2</accession>
<dbReference type="GO" id="GO:0015031">
    <property type="term" value="P:protein transport"/>
    <property type="evidence" value="ECO:0007669"/>
    <property type="project" value="UniProtKB-KW"/>
</dbReference>
<dbReference type="PANTHER" id="PTHR10908:SF0">
    <property type="entry name" value="SEROTONIN N-ACETYLTRANSFERASE"/>
    <property type="match status" value="1"/>
</dbReference>
<protein>
    <submittedName>
        <fullName evidence="7">Mss4-like protein</fullName>
    </submittedName>
</protein>
<keyword evidence="2" id="KW-0344">Guanine-nucleotide releasing factor</keyword>
<keyword evidence="3" id="KW-0808">Transferase</keyword>
<dbReference type="InterPro" id="IPR011057">
    <property type="entry name" value="Mss4-like_sf"/>
</dbReference>
<dbReference type="GO" id="GO:0005737">
    <property type="term" value="C:cytoplasm"/>
    <property type="evidence" value="ECO:0007669"/>
    <property type="project" value="TreeGrafter"/>
</dbReference>
<keyword evidence="1" id="KW-0813">Transport</keyword>
<dbReference type="InterPro" id="IPR000182">
    <property type="entry name" value="GNAT_dom"/>
</dbReference>
<name>A0A9P6JLP2_9AGAR</name>
<dbReference type="InterPro" id="IPR011323">
    <property type="entry name" value="Mss4/transl-control_tumour"/>
</dbReference>
<feature type="domain" description="N-acetyltransferase" evidence="6">
    <location>
        <begin position="26"/>
        <end position="166"/>
    </location>
</feature>
<sequence>MRLAQKRHSSRYLPLTLLNVCAKSYNRLRQSQAGDLFLGVYTKKDTESTNASRKLIAYVCSTLSPDTTLTHHSMSTHIPNSSSVCIHSVCVAKSHQRNGVGLALLREYIKRLEAASQQNPDKYQRILLITHEELKIFYECAGFEWVGKSSVVHGSKPWFEMRRDLTSSHPRTQTPTQMLSGPQQIPPGVLEALQRPRTDVPQSRLLSDFPHALSDLLEEDRSQAGTTLNKFDLLCPRVDCGSIILKKGAAKWVERDSIQLEPEDSPQDPRLPALPVPPDTAQWWLVTGSPMAFENIGFTRPVQPLLASGQKIKLLICGECDLGPLGWSEEGGSEFWLACSRVAYRI</sequence>
<dbReference type="InterPro" id="IPR016181">
    <property type="entry name" value="Acyl_CoA_acyltransferase"/>
</dbReference>